<feature type="compositionally biased region" description="Basic and acidic residues" evidence="1">
    <location>
        <begin position="32"/>
        <end position="53"/>
    </location>
</feature>
<accession>A0A914C2J4</accession>
<evidence type="ECO:0000313" key="3">
    <source>
        <dbReference type="WBParaSite" id="ACRNAN_Path_1597.g6206.t1"/>
    </source>
</evidence>
<keyword evidence="2" id="KW-1185">Reference proteome</keyword>
<sequence length="146" mass="15974">MNKTGGSGGGGGNSSQDDPNNMTMIATVHPFKPNDRNSHFKIEDVTDDPKYNRDFDDEELEGALVEYCRLDSKPQKSPHSICDASTVVSARSNHQDQSIAPGNWKSGTVAKNIASPMAHIIDVEVGQTCSNMATCKCHGFRPHQWR</sequence>
<dbReference type="Proteomes" id="UP000887540">
    <property type="component" value="Unplaced"/>
</dbReference>
<feature type="compositionally biased region" description="Gly residues" evidence="1">
    <location>
        <begin position="1"/>
        <end position="13"/>
    </location>
</feature>
<name>A0A914C2J4_9BILA</name>
<dbReference type="WBParaSite" id="ACRNAN_Path_1597.g6206.t1">
    <property type="protein sequence ID" value="ACRNAN_Path_1597.g6206.t1"/>
    <property type="gene ID" value="ACRNAN_Path_1597.g6206"/>
</dbReference>
<evidence type="ECO:0000256" key="1">
    <source>
        <dbReference type="SAM" id="MobiDB-lite"/>
    </source>
</evidence>
<feature type="region of interest" description="Disordered" evidence="1">
    <location>
        <begin position="1"/>
        <end position="53"/>
    </location>
</feature>
<proteinExistence type="predicted"/>
<protein>
    <submittedName>
        <fullName evidence="3">Uncharacterized protein</fullName>
    </submittedName>
</protein>
<reference evidence="3" key="1">
    <citation type="submission" date="2022-11" db="UniProtKB">
        <authorList>
            <consortium name="WormBaseParasite"/>
        </authorList>
    </citation>
    <scope>IDENTIFICATION</scope>
</reference>
<dbReference type="AlphaFoldDB" id="A0A914C2J4"/>
<evidence type="ECO:0000313" key="2">
    <source>
        <dbReference type="Proteomes" id="UP000887540"/>
    </source>
</evidence>
<organism evidence="2 3">
    <name type="scientific">Acrobeloides nanus</name>
    <dbReference type="NCBI Taxonomy" id="290746"/>
    <lineage>
        <taxon>Eukaryota</taxon>
        <taxon>Metazoa</taxon>
        <taxon>Ecdysozoa</taxon>
        <taxon>Nematoda</taxon>
        <taxon>Chromadorea</taxon>
        <taxon>Rhabditida</taxon>
        <taxon>Tylenchina</taxon>
        <taxon>Cephalobomorpha</taxon>
        <taxon>Cephaloboidea</taxon>
        <taxon>Cephalobidae</taxon>
        <taxon>Acrobeloides</taxon>
    </lineage>
</organism>